<comment type="caution">
    <text evidence="1">The sequence shown here is derived from an EMBL/GenBank/DDBJ whole genome shotgun (WGS) entry which is preliminary data.</text>
</comment>
<evidence type="ECO:0000313" key="1">
    <source>
        <dbReference type="EMBL" id="CAD6205774.1"/>
    </source>
</evidence>
<organism evidence="1 2">
    <name type="scientific">Miscanthus lutarioriparius</name>
    <dbReference type="NCBI Taxonomy" id="422564"/>
    <lineage>
        <taxon>Eukaryota</taxon>
        <taxon>Viridiplantae</taxon>
        <taxon>Streptophyta</taxon>
        <taxon>Embryophyta</taxon>
        <taxon>Tracheophyta</taxon>
        <taxon>Spermatophyta</taxon>
        <taxon>Magnoliopsida</taxon>
        <taxon>Liliopsida</taxon>
        <taxon>Poales</taxon>
        <taxon>Poaceae</taxon>
        <taxon>PACMAD clade</taxon>
        <taxon>Panicoideae</taxon>
        <taxon>Andropogonodae</taxon>
        <taxon>Andropogoneae</taxon>
        <taxon>Saccharinae</taxon>
        <taxon>Miscanthus</taxon>
    </lineage>
</organism>
<gene>
    <name evidence="1" type="ORF">NCGR_LOCUS3543</name>
</gene>
<dbReference type="AlphaFoldDB" id="A0A811MJL1"/>
<dbReference type="PANTHER" id="PTHR34570:SF16">
    <property type="entry name" value="OS03G0593100 PROTEIN"/>
    <property type="match status" value="1"/>
</dbReference>
<evidence type="ECO:0000313" key="2">
    <source>
        <dbReference type="Proteomes" id="UP000604825"/>
    </source>
</evidence>
<reference evidence="1" key="1">
    <citation type="submission" date="2020-10" db="EMBL/GenBank/DDBJ databases">
        <authorList>
            <person name="Han B."/>
            <person name="Lu T."/>
            <person name="Zhao Q."/>
            <person name="Huang X."/>
            <person name="Zhao Y."/>
        </authorList>
    </citation>
    <scope>NUCLEOTIDE SEQUENCE</scope>
</reference>
<dbReference type="PANTHER" id="PTHR34570">
    <property type="entry name" value="OS03G0593100 PROTEIN"/>
    <property type="match status" value="1"/>
</dbReference>
<protein>
    <submittedName>
        <fullName evidence="1">Uncharacterized protein</fullName>
    </submittedName>
</protein>
<dbReference type="OrthoDB" id="671858at2759"/>
<dbReference type="Proteomes" id="UP000604825">
    <property type="component" value="Unassembled WGS sequence"/>
</dbReference>
<proteinExistence type="predicted"/>
<sequence>MGVQSSEGQVIFSSIALLRQRFRELERIREKREERLLHVLAPRPAATTSPREMPVKWFFHPELLYPCRPLRDTTAAVAAASLFPAVPTTVCECKSFQLHGDSNPIAVELWPSKTYNYKHVSGEVDVDTSLHL</sequence>
<name>A0A811MJL1_9POAL</name>
<accession>A0A811MJL1</accession>
<keyword evidence="2" id="KW-1185">Reference proteome</keyword>
<dbReference type="EMBL" id="CAJGYO010000001">
    <property type="protein sequence ID" value="CAD6205774.1"/>
    <property type="molecule type" value="Genomic_DNA"/>
</dbReference>